<reference evidence="1 2" key="1">
    <citation type="submission" date="2020-11" db="EMBL/GenBank/DDBJ databases">
        <title>Arthrobacter antarcticus sp. nov., isolated from Antarctic Soil.</title>
        <authorList>
            <person name="Li J."/>
        </authorList>
    </citation>
    <scope>NUCLEOTIDE SEQUENCE [LARGE SCALE GENOMIC DNA]</scope>
    <source>
        <strain evidence="1 2">Z1-20</strain>
    </source>
</reference>
<accession>A0A931GA48</accession>
<evidence type="ECO:0000313" key="1">
    <source>
        <dbReference type="EMBL" id="MBG0741704.1"/>
    </source>
</evidence>
<organism evidence="1 2">
    <name type="scientific">Arthrobacter terrae</name>
    <dbReference type="NCBI Taxonomy" id="2935737"/>
    <lineage>
        <taxon>Bacteria</taxon>
        <taxon>Bacillati</taxon>
        <taxon>Actinomycetota</taxon>
        <taxon>Actinomycetes</taxon>
        <taxon>Micrococcales</taxon>
        <taxon>Micrococcaceae</taxon>
        <taxon>Arthrobacter</taxon>
    </lineage>
</organism>
<dbReference type="EMBL" id="JADNYM010000037">
    <property type="protein sequence ID" value="MBG0741704.1"/>
    <property type="molecule type" value="Genomic_DNA"/>
</dbReference>
<comment type="caution">
    <text evidence="1">The sequence shown here is derived from an EMBL/GenBank/DDBJ whole genome shotgun (WGS) entry which is preliminary data.</text>
</comment>
<dbReference type="RefSeq" id="WP_196398636.1">
    <property type="nucleotide sequence ID" value="NZ_JADNYM010000037.1"/>
</dbReference>
<dbReference type="AlphaFoldDB" id="A0A931GA48"/>
<keyword evidence="2" id="KW-1185">Reference proteome</keyword>
<gene>
    <name evidence="1" type="ORF">IV500_20300</name>
</gene>
<proteinExistence type="predicted"/>
<dbReference type="Proteomes" id="UP000655366">
    <property type="component" value="Unassembled WGS sequence"/>
</dbReference>
<name>A0A931GA48_9MICC</name>
<evidence type="ECO:0008006" key="3">
    <source>
        <dbReference type="Google" id="ProtNLM"/>
    </source>
</evidence>
<evidence type="ECO:0000313" key="2">
    <source>
        <dbReference type="Proteomes" id="UP000655366"/>
    </source>
</evidence>
<protein>
    <recommendedName>
        <fullName evidence="3">Integrase</fullName>
    </recommendedName>
</protein>
<sequence>MMPALSTYLGHTDPANTYWYLSAVPELLAYAAARLTTADAQRQVAP</sequence>